<keyword evidence="3" id="KW-1185">Reference proteome</keyword>
<gene>
    <name evidence="2" type="ORF">H3Z74_12935</name>
</gene>
<dbReference type="KEGG" id="spap:H3Z74_12935"/>
<name>A0A7H0LDG8_9SPHN</name>
<evidence type="ECO:0000313" key="3">
    <source>
        <dbReference type="Proteomes" id="UP000516148"/>
    </source>
</evidence>
<accession>A0A7H0LDG8</accession>
<sequence>MADTIWGFFYGGLISPGVVARGFSPKRKATASLTEYALTISPPVNLRPEPQAIVFGRQFETTHAGLDRVYGPLAAKYLSYPVLARQEGGRRPQPVGSIRTDRPQR</sequence>
<dbReference type="Proteomes" id="UP000516148">
    <property type="component" value="Chromosome"/>
</dbReference>
<dbReference type="RefSeq" id="WP_187760068.1">
    <property type="nucleotide sequence ID" value="NZ_CP061038.1"/>
</dbReference>
<evidence type="ECO:0000313" key="2">
    <source>
        <dbReference type="EMBL" id="QNQ07721.1"/>
    </source>
</evidence>
<organism evidence="2 3">
    <name type="scientific">Sphingomonas alpina</name>
    <dbReference type="NCBI Taxonomy" id="653931"/>
    <lineage>
        <taxon>Bacteria</taxon>
        <taxon>Pseudomonadati</taxon>
        <taxon>Pseudomonadota</taxon>
        <taxon>Alphaproteobacteria</taxon>
        <taxon>Sphingomonadales</taxon>
        <taxon>Sphingomonadaceae</taxon>
        <taxon>Sphingomonas</taxon>
    </lineage>
</organism>
<evidence type="ECO:0008006" key="4">
    <source>
        <dbReference type="Google" id="ProtNLM"/>
    </source>
</evidence>
<reference evidence="2 3" key="1">
    <citation type="submission" date="2020-09" db="EMBL/GenBank/DDBJ databases">
        <title>Sphingomonas sp., a new species isolated from pork steak.</title>
        <authorList>
            <person name="Heidler von Heilborn D."/>
        </authorList>
    </citation>
    <scope>NUCLEOTIDE SEQUENCE [LARGE SCALE GENOMIC DNA]</scope>
    <source>
        <strain evidence="3">S8-3T</strain>
    </source>
</reference>
<feature type="region of interest" description="Disordered" evidence="1">
    <location>
        <begin position="86"/>
        <end position="105"/>
    </location>
</feature>
<dbReference type="EMBL" id="CP061038">
    <property type="protein sequence ID" value="QNQ07721.1"/>
    <property type="molecule type" value="Genomic_DNA"/>
</dbReference>
<protein>
    <recommendedName>
        <fullName evidence="4">Gamma-glutamylcyclotransferase</fullName>
    </recommendedName>
</protein>
<proteinExistence type="predicted"/>
<evidence type="ECO:0000256" key="1">
    <source>
        <dbReference type="SAM" id="MobiDB-lite"/>
    </source>
</evidence>
<dbReference type="AlphaFoldDB" id="A0A7H0LDG8"/>